<dbReference type="Proteomes" id="UP000000639">
    <property type="component" value="Chromosome"/>
</dbReference>
<dbReference type="EMBL" id="CP000510">
    <property type="protein sequence ID" value="ABM04247.1"/>
    <property type="molecule type" value="Genomic_DNA"/>
</dbReference>
<dbReference type="KEGG" id="pin:Ping_2526"/>
<gene>
    <name evidence="1" type="ordered locus">Ping_2526</name>
</gene>
<keyword evidence="2" id="KW-1185">Reference proteome</keyword>
<name>A1SXN2_PSYIN</name>
<dbReference type="PROSITE" id="PS51257">
    <property type="entry name" value="PROKAR_LIPOPROTEIN"/>
    <property type="match status" value="1"/>
</dbReference>
<proteinExistence type="predicted"/>
<dbReference type="HOGENOM" id="CLU_2156263_0_0_6"/>
<accession>A1SXN2</accession>
<dbReference type="RefSeq" id="WP_011770807.1">
    <property type="nucleotide sequence ID" value="NC_008709.1"/>
</dbReference>
<reference evidence="1 2" key="1">
    <citation type="submission" date="2007-01" db="EMBL/GenBank/DDBJ databases">
        <title>Complete sequence of Psychromonas ingrahamii 37.</title>
        <authorList>
            <consortium name="US DOE Joint Genome Institute"/>
            <person name="Copeland A."/>
            <person name="Lucas S."/>
            <person name="Lapidus A."/>
            <person name="Barry K."/>
            <person name="Detter J.C."/>
            <person name="Glavina del Rio T."/>
            <person name="Hammon N."/>
            <person name="Israni S."/>
            <person name="Dalin E."/>
            <person name="Tice H."/>
            <person name="Pitluck S."/>
            <person name="Thompson L.S."/>
            <person name="Brettin T."/>
            <person name="Bruce D."/>
            <person name="Han C."/>
            <person name="Tapia R."/>
            <person name="Schmutz J."/>
            <person name="Larimer F."/>
            <person name="Land M."/>
            <person name="Hauser L."/>
            <person name="Kyrpides N."/>
            <person name="Ivanova N."/>
            <person name="Staley J."/>
            <person name="Richardson P."/>
        </authorList>
    </citation>
    <scope>NUCLEOTIDE SEQUENCE [LARGE SCALE GENOMIC DNA]</scope>
    <source>
        <strain evidence="1 2">37</strain>
    </source>
</reference>
<sequence>MNKFIPVTLAAISVFVTGCSNTGSYPVMQQGSVLVSEVVSVCSAIVGGQAAQRINQEWAKYPAAEASRPMIESVAAVLLNNPDATAQQRTTQYTQYITCATGLFVTKNAMQ</sequence>
<evidence type="ECO:0000313" key="2">
    <source>
        <dbReference type="Proteomes" id="UP000000639"/>
    </source>
</evidence>
<organism evidence="1 2">
    <name type="scientific">Psychromonas ingrahamii (strain DSM 17664 / CCUG 51855 / 37)</name>
    <dbReference type="NCBI Taxonomy" id="357804"/>
    <lineage>
        <taxon>Bacteria</taxon>
        <taxon>Pseudomonadati</taxon>
        <taxon>Pseudomonadota</taxon>
        <taxon>Gammaproteobacteria</taxon>
        <taxon>Alteromonadales</taxon>
        <taxon>Psychromonadaceae</taxon>
        <taxon>Psychromonas</taxon>
    </lineage>
</organism>
<dbReference type="AlphaFoldDB" id="A1SXN2"/>
<protein>
    <recommendedName>
        <fullName evidence="3">Lipoprotein</fullName>
    </recommendedName>
</protein>
<evidence type="ECO:0000313" key="1">
    <source>
        <dbReference type="EMBL" id="ABM04247.1"/>
    </source>
</evidence>
<evidence type="ECO:0008006" key="3">
    <source>
        <dbReference type="Google" id="ProtNLM"/>
    </source>
</evidence>
<dbReference type="OrthoDB" id="9842961at2"/>